<dbReference type="STRING" id="307972.A0A2G8KQN6"/>
<comment type="caution">
    <text evidence="2">Lacks conserved residue(s) required for the propagation of feature annotation.</text>
</comment>
<evidence type="ECO:0000313" key="5">
    <source>
        <dbReference type="EMBL" id="PIK50324.1"/>
    </source>
</evidence>
<dbReference type="GO" id="GO:0004720">
    <property type="term" value="F:protein-lysine 6-oxidase activity"/>
    <property type="evidence" value="ECO:0007669"/>
    <property type="project" value="TreeGrafter"/>
</dbReference>
<comment type="caution">
    <text evidence="5">The sequence shown here is derived from an EMBL/GenBank/DDBJ whole genome shotgun (WGS) entry which is preliminary data.</text>
</comment>
<proteinExistence type="predicted"/>
<dbReference type="Proteomes" id="UP000230750">
    <property type="component" value="Unassembled WGS sequence"/>
</dbReference>
<feature type="signal peptide" evidence="3">
    <location>
        <begin position="1"/>
        <end position="22"/>
    </location>
</feature>
<gene>
    <name evidence="5" type="ORF">BSL78_12784</name>
</gene>
<feature type="chain" id="PRO_5013829417" evidence="3">
    <location>
        <begin position="23"/>
        <end position="255"/>
    </location>
</feature>
<dbReference type="InterPro" id="IPR001190">
    <property type="entry name" value="SRCR"/>
</dbReference>
<sequence length="255" mass="28320">MRFSQAFLLFIVLVSKISFCLSQGRGQDLEVNVRFANRTQIPWQQTPTIVEVSIGDNGTWVKVQTNGRDRKVGSVICRQLGQGPVFNAVTVMADSGMNYYTVICEGTEASLKDCSIKTKTSSDYTHPLFLYVQCLPPHAQELEVFLIKGQQYLTEGVVFIYVGGSWGPICAQEYNSKPSLCDIMCHELGYQRCNNWVQVPEGEVFSEPVITDLQCRVGARSLQECTFESTRSCPTLRSNFGDWGLSGSLPATIGT</sequence>
<name>A0A2G8KQN6_STIJA</name>
<evidence type="ECO:0000256" key="2">
    <source>
        <dbReference type="PROSITE-ProRule" id="PRU00196"/>
    </source>
</evidence>
<protein>
    <submittedName>
        <fullName evidence="5">Putative deleted in malignant brain tumors 1 protein-like</fullName>
    </submittedName>
</protein>
<reference evidence="5 6" key="1">
    <citation type="journal article" date="2017" name="PLoS Biol.">
        <title>The sea cucumber genome provides insights into morphological evolution and visceral regeneration.</title>
        <authorList>
            <person name="Zhang X."/>
            <person name="Sun L."/>
            <person name="Yuan J."/>
            <person name="Sun Y."/>
            <person name="Gao Y."/>
            <person name="Zhang L."/>
            <person name="Li S."/>
            <person name="Dai H."/>
            <person name="Hamel J.F."/>
            <person name="Liu C."/>
            <person name="Yu Y."/>
            <person name="Liu S."/>
            <person name="Lin W."/>
            <person name="Guo K."/>
            <person name="Jin S."/>
            <person name="Xu P."/>
            <person name="Storey K.B."/>
            <person name="Huan P."/>
            <person name="Zhang T."/>
            <person name="Zhou Y."/>
            <person name="Zhang J."/>
            <person name="Lin C."/>
            <person name="Li X."/>
            <person name="Xing L."/>
            <person name="Huo D."/>
            <person name="Sun M."/>
            <person name="Wang L."/>
            <person name="Mercier A."/>
            <person name="Li F."/>
            <person name="Yang H."/>
            <person name="Xiang J."/>
        </authorList>
    </citation>
    <scope>NUCLEOTIDE SEQUENCE [LARGE SCALE GENOMIC DNA]</scope>
    <source>
        <strain evidence="5">Shaxun</strain>
        <tissue evidence="5">Muscle</tissue>
    </source>
</reference>
<dbReference type="InterPro" id="IPR036772">
    <property type="entry name" value="SRCR-like_dom_sf"/>
</dbReference>
<dbReference type="PANTHER" id="PTHR45817">
    <property type="entry name" value="LYSYL OXIDASE-LIKE-RELATED"/>
    <property type="match status" value="1"/>
</dbReference>
<dbReference type="GO" id="GO:0016020">
    <property type="term" value="C:membrane"/>
    <property type="evidence" value="ECO:0007669"/>
    <property type="project" value="InterPro"/>
</dbReference>
<evidence type="ECO:0000256" key="3">
    <source>
        <dbReference type="SAM" id="SignalP"/>
    </source>
</evidence>
<dbReference type="EMBL" id="MRZV01000423">
    <property type="protein sequence ID" value="PIK50324.1"/>
    <property type="molecule type" value="Genomic_DNA"/>
</dbReference>
<dbReference type="PROSITE" id="PS50287">
    <property type="entry name" value="SRCR_2"/>
    <property type="match status" value="2"/>
</dbReference>
<feature type="disulfide bond" evidence="2">
    <location>
        <begin position="215"/>
        <end position="225"/>
    </location>
</feature>
<dbReference type="GO" id="GO:0005615">
    <property type="term" value="C:extracellular space"/>
    <property type="evidence" value="ECO:0007669"/>
    <property type="project" value="TreeGrafter"/>
</dbReference>
<dbReference type="PANTHER" id="PTHR45817:SF8">
    <property type="entry name" value="LYSYL OXIDASE HOMOLOG 1"/>
    <property type="match status" value="1"/>
</dbReference>
<feature type="domain" description="SRCR" evidence="4">
    <location>
        <begin position="33"/>
        <end position="135"/>
    </location>
</feature>
<dbReference type="Gene3D" id="3.10.250.10">
    <property type="entry name" value="SRCR-like domain"/>
    <property type="match status" value="2"/>
</dbReference>
<feature type="disulfide bond" evidence="2">
    <location>
        <begin position="104"/>
        <end position="114"/>
    </location>
</feature>
<dbReference type="AlphaFoldDB" id="A0A2G8KQN6"/>
<keyword evidence="6" id="KW-1185">Reference proteome</keyword>
<keyword evidence="1 2" id="KW-1015">Disulfide bond</keyword>
<organism evidence="5 6">
    <name type="scientific">Stichopus japonicus</name>
    <name type="common">Sea cucumber</name>
    <dbReference type="NCBI Taxonomy" id="307972"/>
    <lineage>
        <taxon>Eukaryota</taxon>
        <taxon>Metazoa</taxon>
        <taxon>Echinodermata</taxon>
        <taxon>Eleutherozoa</taxon>
        <taxon>Echinozoa</taxon>
        <taxon>Holothuroidea</taxon>
        <taxon>Aspidochirotacea</taxon>
        <taxon>Aspidochirotida</taxon>
        <taxon>Stichopodidae</taxon>
        <taxon>Apostichopus</taxon>
    </lineage>
</organism>
<dbReference type="SMART" id="SM00202">
    <property type="entry name" value="SR"/>
    <property type="match status" value="1"/>
</dbReference>
<accession>A0A2G8KQN6</accession>
<dbReference type="SUPFAM" id="SSF56487">
    <property type="entry name" value="SRCR-like"/>
    <property type="match status" value="2"/>
</dbReference>
<evidence type="ECO:0000256" key="1">
    <source>
        <dbReference type="ARBA" id="ARBA00023157"/>
    </source>
</evidence>
<keyword evidence="3" id="KW-0732">Signal</keyword>
<dbReference type="InterPro" id="IPR050912">
    <property type="entry name" value="LOX-like_protein"/>
</dbReference>
<evidence type="ECO:0000259" key="4">
    <source>
        <dbReference type="PROSITE" id="PS50287"/>
    </source>
</evidence>
<evidence type="ECO:0000313" key="6">
    <source>
        <dbReference type="Proteomes" id="UP000230750"/>
    </source>
</evidence>
<feature type="domain" description="SRCR" evidence="4">
    <location>
        <begin position="144"/>
        <end position="248"/>
    </location>
</feature>
<dbReference type="GO" id="GO:0030199">
    <property type="term" value="P:collagen fibril organization"/>
    <property type="evidence" value="ECO:0007669"/>
    <property type="project" value="TreeGrafter"/>
</dbReference>
<dbReference type="Pfam" id="PF00530">
    <property type="entry name" value="SRCR"/>
    <property type="match status" value="2"/>
</dbReference>